<dbReference type="InterPro" id="IPR001046">
    <property type="entry name" value="NRAMP_fam"/>
</dbReference>
<keyword evidence="4 7" id="KW-0769">Symport</keyword>
<dbReference type="PANTHER" id="PTHR11706">
    <property type="entry name" value="SOLUTE CARRIER PROTEIN FAMILY 11 MEMBER"/>
    <property type="match status" value="1"/>
</dbReference>
<evidence type="ECO:0000256" key="5">
    <source>
        <dbReference type="ARBA" id="ARBA00022989"/>
    </source>
</evidence>
<dbReference type="GO" id="GO:0015086">
    <property type="term" value="F:cadmium ion transmembrane transporter activity"/>
    <property type="evidence" value="ECO:0007669"/>
    <property type="project" value="TreeGrafter"/>
</dbReference>
<organism evidence="8 9">
    <name type="scientific">Aquimixticola soesokkakensis</name>
    <dbReference type="NCBI Taxonomy" id="1519096"/>
    <lineage>
        <taxon>Bacteria</taxon>
        <taxon>Pseudomonadati</taxon>
        <taxon>Pseudomonadota</taxon>
        <taxon>Alphaproteobacteria</taxon>
        <taxon>Rhodobacterales</taxon>
        <taxon>Paracoccaceae</taxon>
        <taxon>Aquimixticola</taxon>
    </lineage>
</organism>
<dbReference type="NCBIfam" id="NF001923">
    <property type="entry name" value="PRK00701.1"/>
    <property type="match status" value="1"/>
</dbReference>
<keyword evidence="5 7" id="KW-1133">Transmembrane helix</keyword>
<dbReference type="GO" id="GO:0015293">
    <property type="term" value="F:symporter activity"/>
    <property type="evidence" value="ECO:0007669"/>
    <property type="project" value="UniProtKB-UniRule"/>
</dbReference>
<dbReference type="NCBIfam" id="NF037982">
    <property type="entry name" value="Nramp_1"/>
    <property type="match status" value="1"/>
</dbReference>
<dbReference type="EMBL" id="FWFS01000012">
    <property type="protein sequence ID" value="SLN66331.1"/>
    <property type="molecule type" value="Genomic_DNA"/>
</dbReference>
<evidence type="ECO:0000313" key="9">
    <source>
        <dbReference type="Proteomes" id="UP000193862"/>
    </source>
</evidence>
<dbReference type="Pfam" id="PF01566">
    <property type="entry name" value="Nramp"/>
    <property type="match status" value="1"/>
</dbReference>
<comment type="subcellular location">
    <subcellularLocation>
        <location evidence="7">Cell membrane</location>
        <topology evidence="7">Multi-pass membrane protein</topology>
    </subcellularLocation>
    <subcellularLocation>
        <location evidence="1">Membrane</location>
        <topology evidence="1">Multi-pass membrane protein</topology>
    </subcellularLocation>
</comment>
<reference evidence="8 9" key="1">
    <citation type="submission" date="2017-03" db="EMBL/GenBank/DDBJ databases">
        <authorList>
            <person name="Afonso C.L."/>
            <person name="Miller P.J."/>
            <person name="Scott M.A."/>
            <person name="Spackman E."/>
            <person name="Goraichik I."/>
            <person name="Dimitrov K.M."/>
            <person name="Suarez D.L."/>
            <person name="Swayne D.E."/>
        </authorList>
    </citation>
    <scope>NUCLEOTIDE SEQUENCE [LARGE SCALE GENOMIC DNA]</scope>
    <source>
        <strain evidence="8 9">CECT 8620</strain>
    </source>
</reference>
<protein>
    <recommendedName>
        <fullName evidence="7">Divalent metal cation transporter MntH</fullName>
    </recommendedName>
</protein>
<evidence type="ECO:0000256" key="4">
    <source>
        <dbReference type="ARBA" id="ARBA00022847"/>
    </source>
</evidence>
<dbReference type="HAMAP" id="MF_00221">
    <property type="entry name" value="NRAMP"/>
    <property type="match status" value="1"/>
</dbReference>
<sequence>MSISSSASLSSRAQSAMSAVLDGTLKGPRALLVFAGPAVVASVAYMDPGNYATNIQAGAGYGYTLLWVVLGANLIAMLFQALSARLGIVTGYNLTQLCRMHFPRPVVWVMWAVSEVAAMATDLAEFLGGAIGLSLLFGLPLMAGMGVTAVVTYALLLIEGRGFRPMELVIGALVGVIGLCYLAEVLIAPVDWGAAGLGMITPELGDTAALTIAVGIIGATVMPHAIYLHSGLTQHRAAVKNDAERRRVLQFSNIEVIAALSVAGMINIAMVMMAASAFHDGHAEVAEIETAYHTLTPLLGGAAAGVFLLSLIASGVSSSVVGTMAGQMIMQGFIHIRLPIWLRRVVTMAPAFVVVGMGVNPTQALVYSQVVLSIALPVPMVALILFSSRRDVMGAFRIGPVLRGLALLGATLVLSLNFVLLWDALGL</sequence>
<keyword evidence="2 7" id="KW-0813">Transport</keyword>
<accession>A0A1Y5TKP1</accession>
<feature type="transmembrane region" description="Helical" evidence="7">
    <location>
        <begin position="256"/>
        <end position="278"/>
    </location>
</feature>
<evidence type="ECO:0000256" key="1">
    <source>
        <dbReference type="ARBA" id="ARBA00004141"/>
    </source>
</evidence>
<evidence type="ECO:0000256" key="6">
    <source>
        <dbReference type="ARBA" id="ARBA00023136"/>
    </source>
</evidence>
<comment type="function">
    <text evidence="7">H(+)-stimulated, divalent metal cation uptake system.</text>
</comment>
<dbReference type="PANTHER" id="PTHR11706:SF33">
    <property type="entry name" value="NATURAL RESISTANCE-ASSOCIATED MACROPHAGE PROTEIN 2"/>
    <property type="match status" value="1"/>
</dbReference>
<dbReference type="GO" id="GO:0046872">
    <property type="term" value="F:metal ion binding"/>
    <property type="evidence" value="ECO:0007669"/>
    <property type="project" value="UniProtKB-UniRule"/>
</dbReference>
<evidence type="ECO:0000256" key="3">
    <source>
        <dbReference type="ARBA" id="ARBA00022692"/>
    </source>
</evidence>
<feature type="transmembrane region" description="Helical" evidence="7">
    <location>
        <begin position="130"/>
        <end position="156"/>
    </location>
</feature>
<feature type="transmembrane region" description="Helical" evidence="7">
    <location>
        <begin position="208"/>
        <end position="228"/>
    </location>
</feature>
<dbReference type="GO" id="GO:0005384">
    <property type="term" value="F:manganese ion transmembrane transporter activity"/>
    <property type="evidence" value="ECO:0007669"/>
    <property type="project" value="TreeGrafter"/>
</dbReference>
<evidence type="ECO:0000256" key="7">
    <source>
        <dbReference type="HAMAP-Rule" id="MF_00221"/>
    </source>
</evidence>
<evidence type="ECO:0000313" key="8">
    <source>
        <dbReference type="EMBL" id="SLN66331.1"/>
    </source>
</evidence>
<keyword evidence="3 7" id="KW-0812">Transmembrane</keyword>
<feature type="transmembrane region" description="Helical" evidence="7">
    <location>
        <begin position="341"/>
        <end position="359"/>
    </location>
</feature>
<dbReference type="Proteomes" id="UP000193862">
    <property type="component" value="Unassembled WGS sequence"/>
</dbReference>
<feature type="transmembrane region" description="Helical" evidence="7">
    <location>
        <begin position="66"/>
        <end position="94"/>
    </location>
</feature>
<gene>
    <name evidence="7 8" type="primary">mntH</name>
    <name evidence="8" type="ORF">AQS8620_03090</name>
</gene>
<feature type="transmembrane region" description="Helical" evidence="7">
    <location>
        <begin position="298"/>
        <end position="321"/>
    </location>
</feature>
<dbReference type="PRINTS" id="PR00447">
    <property type="entry name" value="NATRESASSCMP"/>
</dbReference>
<dbReference type="GO" id="GO:0005886">
    <property type="term" value="C:plasma membrane"/>
    <property type="evidence" value="ECO:0007669"/>
    <property type="project" value="UniProtKB-SubCell"/>
</dbReference>
<keyword evidence="6 7" id="KW-0472">Membrane</keyword>
<dbReference type="GO" id="GO:0034755">
    <property type="term" value="P:iron ion transmembrane transport"/>
    <property type="evidence" value="ECO:0007669"/>
    <property type="project" value="TreeGrafter"/>
</dbReference>
<keyword evidence="7" id="KW-0406">Ion transport</keyword>
<name>A0A1Y5TKP1_9RHOB</name>
<proteinExistence type="inferred from homology"/>
<feature type="transmembrane region" description="Helical" evidence="7">
    <location>
        <begin position="30"/>
        <end position="46"/>
    </location>
</feature>
<dbReference type="OrthoDB" id="9787548at2"/>
<feature type="transmembrane region" description="Helical" evidence="7">
    <location>
        <begin position="168"/>
        <end position="188"/>
    </location>
</feature>
<evidence type="ECO:0000256" key="2">
    <source>
        <dbReference type="ARBA" id="ARBA00022448"/>
    </source>
</evidence>
<dbReference type="RefSeq" id="WP_085837877.1">
    <property type="nucleotide sequence ID" value="NZ_FWFS01000012.1"/>
</dbReference>
<feature type="transmembrane region" description="Helical" evidence="7">
    <location>
        <begin position="365"/>
        <end position="388"/>
    </location>
</feature>
<comment type="similarity">
    <text evidence="7">Belongs to the NRAMP family.</text>
</comment>
<feature type="transmembrane region" description="Helical" evidence="7">
    <location>
        <begin position="400"/>
        <end position="422"/>
    </location>
</feature>
<dbReference type="AlphaFoldDB" id="A0A1Y5TKP1"/>
<dbReference type="NCBIfam" id="TIGR01197">
    <property type="entry name" value="nramp"/>
    <property type="match status" value="1"/>
</dbReference>
<keyword evidence="7" id="KW-1003">Cell membrane</keyword>
<keyword evidence="9" id="KW-1185">Reference proteome</keyword>